<reference evidence="2" key="1">
    <citation type="submission" date="2016-11" db="EMBL/GenBank/DDBJ databases">
        <title>Comparative genomic and phenotypic analysis of Granulibacter bethesdensis clinical isolates from patients with chronic granulomatous disease.</title>
        <authorList>
            <person name="Zarember K.A."/>
            <person name="Porcella S.F."/>
            <person name="Chu J."/>
            <person name="Ding L."/>
            <person name="Dahlstrom E."/>
            <person name="Barbian K."/>
            <person name="Martens C."/>
            <person name="Sykora L."/>
            <person name="Kramer S."/>
            <person name="Pettinato A.M."/>
            <person name="Hong H."/>
            <person name="Wald G."/>
            <person name="Berg L.J."/>
            <person name="Rogge L.S."/>
            <person name="Greenberg D.E."/>
            <person name="Falcone E.L."/>
            <person name="Neves J.F."/>
            <person name="Simoes M.J."/>
            <person name="Casal M."/>
            <person name="Rodriguez-Lopez F.C."/>
            <person name="Zelazny A."/>
            <person name="Gallin J.I."/>
            <person name="Holland S.M."/>
        </authorList>
    </citation>
    <scope>NUCLEOTIDE SEQUENCE [LARGE SCALE GENOMIC DNA]</scope>
    <source>
        <strain evidence="2">NIH9.1</strain>
    </source>
</reference>
<evidence type="ECO:0000313" key="2">
    <source>
        <dbReference type="Proteomes" id="UP000182373"/>
    </source>
</evidence>
<evidence type="ECO:0000313" key="1">
    <source>
        <dbReference type="EMBL" id="APH55162.1"/>
    </source>
</evidence>
<dbReference type="Proteomes" id="UP000182373">
    <property type="component" value="Chromosome"/>
</dbReference>
<gene>
    <name evidence="1" type="ORF">GbCGDNIH9_8663</name>
</gene>
<protein>
    <submittedName>
        <fullName evidence="1">Uncharacterized protein</fullName>
    </submittedName>
</protein>
<dbReference type="AlphaFoldDB" id="A0AAC9KDM9"/>
<accession>A0AAC9KDM9</accession>
<sequence length="56" mass="6185">MAGTVPTRLKNLGNRISGSRGFCDMYGILSITSPAANQQEEQFLFFALASVRFRSE</sequence>
<name>A0AAC9KDM9_9PROT</name>
<organism evidence="1 2">
    <name type="scientific">Granulibacter bethesdensis</name>
    <dbReference type="NCBI Taxonomy" id="364410"/>
    <lineage>
        <taxon>Bacteria</taxon>
        <taxon>Pseudomonadati</taxon>
        <taxon>Pseudomonadota</taxon>
        <taxon>Alphaproteobacteria</taxon>
        <taxon>Acetobacterales</taxon>
        <taxon>Acetobacteraceae</taxon>
        <taxon>Granulibacter</taxon>
    </lineage>
</organism>
<dbReference type="EMBL" id="CP018191">
    <property type="protein sequence ID" value="APH55162.1"/>
    <property type="molecule type" value="Genomic_DNA"/>
</dbReference>
<proteinExistence type="predicted"/>